<keyword evidence="3" id="KW-1185">Reference proteome</keyword>
<organism evidence="2 3">
    <name type="scientific">Rhodobacter xanthinilyticus</name>
    <dbReference type="NCBI Taxonomy" id="1850250"/>
    <lineage>
        <taxon>Bacteria</taxon>
        <taxon>Pseudomonadati</taxon>
        <taxon>Pseudomonadota</taxon>
        <taxon>Alphaproteobacteria</taxon>
        <taxon>Rhodobacterales</taxon>
        <taxon>Rhodobacter group</taxon>
        <taxon>Rhodobacter</taxon>
    </lineage>
</organism>
<dbReference type="PROSITE" id="PS51257">
    <property type="entry name" value="PROKAR_LIPOPROTEIN"/>
    <property type="match status" value="1"/>
</dbReference>
<reference evidence="2 3" key="1">
    <citation type="submission" date="2016-10" db="EMBL/GenBank/DDBJ databases">
        <title>Rhodobacter sp. LPB0142, isolated from sea water.</title>
        <authorList>
            <person name="Kim E."/>
            <person name="Yi H."/>
        </authorList>
    </citation>
    <scope>NUCLEOTIDE SEQUENCE [LARGE SCALE GENOMIC DNA]</scope>
    <source>
        <strain evidence="2 3">LPB0142</strain>
    </source>
</reference>
<dbReference type="KEGG" id="rhp:LPB142_11420"/>
<evidence type="ECO:0000313" key="2">
    <source>
        <dbReference type="EMBL" id="AOZ69854.1"/>
    </source>
</evidence>
<feature type="chain" id="PRO_5009443629" description="Lipoprotein" evidence="1">
    <location>
        <begin position="17"/>
        <end position="104"/>
    </location>
</feature>
<sequence length="104" mass="11162">MYRFGFIALFALTACAPSVITEYNGHSLRVQTTGAKPTAEAVAEARRICAMQGLQAEYASTQTPPNALHSSHLFLCLPQAKPNAGLPRPGGPARVDYLERTATM</sequence>
<accession>A0A1D9MDA2</accession>
<dbReference type="RefSeq" id="WP_068766556.1">
    <property type="nucleotide sequence ID" value="NZ_CP017781.1"/>
</dbReference>
<keyword evidence="1" id="KW-0732">Signal</keyword>
<dbReference type="AlphaFoldDB" id="A0A1D9MDA2"/>
<proteinExistence type="predicted"/>
<name>A0A1D9MDA2_9RHOB</name>
<gene>
    <name evidence="2" type="ORF">LPB142_11420</name>
</gene>
<evidence type="ECO:0000256" key="1">
    <source>
        <dbReference type="SAM" id="SignalP"/>
    </source>
</evidence>
<protein>
    <recommendedName>
        <fullName evidence="4">Lipoprotein</fullName>
    </recommendedName>
</protein>
<evidence type="ECO:0000313" key="3">
    <source>
        <dbReference type="Proteomes" id="UP000176562"/>
    </source>
</evidence>
<evidence type="ECO:0008006" key="4">
    <source>
        <dbReference type="Google" id="ProtNLM"/>
    </source>
</evidence>
<feature type="signal peptide" evidence="1">
    <location>
        <begin position="1"/>
        <end position="16"/>
    </location>
</feature>
<dbReference type="Proteomes" id="UP000176562">
    <property type="component" value="Chromosome"/>
</dbReference>
<dbReference type="EMBL" id="CP017781">
    <property type="protein sequence ID" value="AOZ69854.1"/>
    <property type="molecule type" value="Genomic_DNA"/>
</dbReference>